<proteinExistence type="predicted"/>
<reference evidence="3 4" key="1">
    <citation type="submission" date="2017-12" db="EMBL/GenBank/DDBJ databases">
        <title>Sequencing, de novo assembly and annotation of complete genome of a new Thraustochytrid species, strain FCC1311.</title>
        <authorList>
            <person name="Sedici K."/>
            <person name="Godart F."/>
            <person name="Aiese Cigliano R."/>
            <person name="Sanseverino W."/>
            <person name="Barakat M."/>
            <person name="Ortet P."/>
            <person name="Marechal E."/>
            <person name="Cagnac O."/>
            <person name="Amato A."/>
        </authorList>
    </citation>
    <scope>NUCLEOTIDE SEQUENCE [LARGE SCALE GENOMIC DNA]</scope>
</reference>
<feature type="compositionally biased region" description="Acidic residues" evidence="1">
    <location>
        <begin position="158"/>
        <end position="199"/>
    </location>
</feature>
<dbReference type="Proteomes" id="UP000241890">
    <property type="component" value="Unassembled WGS sequence"/>
</dbReference>
<dbReference type="InParanoid" id="A0A2R5GFG6"/>
<dbReference type="AlphaFoldDB" id="A0A2R5GFG6"/>
<comment type="caution">
    <text evidence="3">The sequence shown here is derived from an EMBL/GenBank/DDBJ whole genome shotgun (WGS) entry which is preliminary data.</text>
</comment>
<dbReference type="SUPFAM" id="SSF50729">
    <property type="entry name" value="PH domain-like"/>
    <property type="match status" value="1"/>
</dbReference>
<keyword evidence="4" id="KW-1185">Reference proteome</keyword>
<organism evidence="3 4">
    <name type="scientific">Hondaea fermentalgiana</name>
    <dbReference type="NCBI Taxonomy" id="2315210"/>
    <lineage>
        <taxon>Eukaryota</taxon>
        <taxon>Sar</taxon>
        <taxon>Stramenopiles</taxon>
        <taxon>Bigyra</taxon>
        <taxon>Labyrinthulomycetes</taxon>
        <taxon>Thraustochytrida</taxon>
        <taxon>Thraustochytriidae</taxon>
        <taxon>Hondaea</taxon>
    </lineage>
</organism>
<name>A0A2R5GFG6_9STRA</name>
<dbReference type="InterPro" id="IPR011993">
    <property type="entry name" value="PH-like_dom_sf"/>
</dbReference>
<dbReference type="SMART" id="SM00233">
    <property type="entry name" value="PH"/>
    <property type="match status" value="1"/>
</dbReference>
<dbReference type="PROSITE" id="PS50003">
    <property type="entry name" value="PH_DOMAIN"/>
    <property type="match status" value="1"/>
</dbReference>
<evidence type="ECO:0000259" key="2">
    <source>
        <dbReference type="PROSITE" id="PS50003"/>
    </source>
</evidence>
<dbReference type="InterPro" id="IPR001849">
    <property type="entry name" value="PH_domain"/>
</dbReference>
<feature type="domain" description="PH" evidence="2">
    <location>
        <begin position="3"/>
        <end position="100"/>
    </location>
</feature>
<evidence type="ECO:0000256" key="1">
    <source>
        <dbReference type="SAM" id="MobiDB-lite"/>
    </source>
</evidence>
<dbReference type="CDD" id="cd00821">
    <property type="entry name" value="PH"/>
    <property type="match status" value="1"/>
</dbReference>
<feature type="compositionally biased region" description="Basic and acidic residues" evidence="1">
    <location>
        <begin position="134"/>
        <end position="143"/>
    </location>
</feature>
<protein>
    <submittedName>
        <fullName evidence="3">Unconventional myosin-X</fullName>
    </submittedName>
</protein>
<gene>
    <name evidence="3" type="ORF">FCC1311_032142</name>
</gene>
<dbReference type="OrthoDB" id="2157866at2759"/>
<sequence length="248" mass="27879">MAIIMIQGYLKKRAMQSGKNWKRRYFMLTTDGELQFCEKKGSPIKGSIQITKHTSISVLRELGEEGGICITGPDHEPMYLQAESQEVAEGWIQAMEVIKAGGSNQLKAHGREHKQGEDLRAFVKRDVFGTGNRARKDTMERRLRGTRKGAKAESYDSATEEEDAEDDMIASEMEDYPDELDGTDNELDDDDADSAVDDGADEDVEGYIMRIGKKDYFVDAVNWNYYKDRSAFQSGKKPLGRAVLSNLV</sequence>
<evidence type="ECO:0000313" key="4">
    <source>
        <dbReference type="Proteomes" id="UP000241890"/>
    </source>
</evidence>
<dbReference type="EMBL" id="BEYU01000027">
    <property type="protein sequence ID" value="GBG26991.1"/>
    <property type="molecule type" value="Genomic_DNA"/>
</dbReference>
<dbReference type="Pfam" id="PF00169">
    <property type="entry name" value="PH"/>
    <property type="match status" value="1"/>
</dbReference>
<evidence type="ECO:0000313" key="3">
    <source>
        <dbReference type="EMBL" id="GBG26991.1"/>
    </source>
</evidence>
<accession>A0A2R5GFG6</accession>
<feature type="region of interest" description="Disordered" evidence="1">
    <location>
        <begin position="134"/>
        <end position="199"/>
    </location>
</feature>
<dbReference type="Gene3D" id="2.30.29.30">
    <property type="entry name" value="Pleckstrin-homology domain (PH domain)/Phosphotyrosine-binding domain (PTB)"/>
    <property type="match status" value="1"/>
</dbReference>